<comment type="caution">
    <text evidence="2">The sequence shown here is derived from an EMBL/GenBank/DDBJ whole genome shotgun (WGS) entry which is preliminary data.</text>
</comment>
<proteinExistence type="predicted"/>
<name>A0A8X6TBE4_NEPPI</name>
<reference evidence="2" key="1">
    <citation type="submission" date="2020-08" db="EMBL/GenBank/DDBJ databases">
        <title>Multicomponent nature underlies the extraordinary mechanical properties of spider dragline silk.</title>
        <authorList>
            <person name="Kono N."/>
            <person name="Nakamura H."/>
            <person name="Mori M."/>
            <person name="Yoshida Y."/>
            <person name="Ohtoshi R."/>
            <person name="Malay A.D."/>
            <person name="Moran D.A.P."/>
            <person name="Tomita M."/>
            <person name="Numata K."/>
            <person name="Arakawa K."/>
        </authorList>
    </citation>
    <scope>NUCLEOTIDE SEQUENCE</scope>
</reference>
<evidence type="ECO:0000256" key="1">
    <source>
        <dbReference type="SAM" id="MobiDB-lite"/>
    </source>
</evidence>
<evidence type="ECO:0000313" key="3">
    <source>
        <dbReference type="Proteomes" id="UP000887013"/>
    </source>
</evidence>
<organism evidence="2 3">
    <name type="scientific">Nephila pilipes</name>
    <name type="common">Giant wood spider</name>
    <name type="synonym">Nephila maculata</name>
    <dbReference type="NCBI Taxonomy" id="299642"/>
    <lineage>
        <taxon>Eukaryota</taxon>
        <taxon>Metazoa</taxon>
        <taxon>Ecdysozoa</taxon>
        <taxon>Arthropoda</taxon>
        <taxon>Chelicerata</taxon>
        <taxon>Arachnida</taxon>
        <taxon>Araneae</taxon>
        <taxon>Araneomorphae</taxon>
        <taxon>Entelegynae</taxon>
        <taxon>Araneoidea</taxon>
        <taxon>Nephilidae</taxon>
        <taxon>Nephila</taxon>
    </lineage>
</organism>
<gene>
    <name evidence="2" type="ORF">NPIL_293561</name>
</gene>
<keyword evidence="3" id="KW-1185">Reference proteome</keyword>
<dbReference type="EMBL" id="BMAW01005977">
    <property type="protein sequence ID" value="GFS96833.1"/>
    <property type="molecule type" value="Genomic_DNA"/>
</dbReference>
<evidence type="ECO:0000313" key="2">
    <source>
        <dbReference type="EMBL" id="GFS96833.1"/>
    </source>
</evidence>
<sequence length="103" mass="11659">MFTLRITGTAAMAQCLRSFWLAMFNSKKELQLRARGRNIKTDEGVQQTQTTRRSHKEECPGEEEDSIRHDTSRNRLQVGRRTGQPLLGKAPEGEREAMLLGGS</sequence>
<feature type="region of interest" description="Disordered" evidence="1">
    <location>
        <begin position="35"/>
        <end position="103"/>
    </location>
</feature>
<protein>
    <submittedName>
        <fullName evidence="2">Uncharacterized protein</fullName>
    </submittedName>
</protein>
<dbReference type="AlphaFoldDB" id="A0A8X6TBE4"/>
<dbReference type="Proteomes" id="UP000887013">
    <property type="component" value="Unassembled WGS sequence"/>
</dbReference>
<accession>A0A8X6TBE4</accession>